<name>A0A2K8N8T9_9BACL</name>
<comment type="function">
    <text evidence="4">May be an activator protein for the gylABX operon.</text>
</comment>
<dbReference type="PROSITE" id="PS51077">
    <property type="entry name" value="HTH_ICLR"/>
    <property type="match status" value="1"/>
</dbReference>
<dbReference type="InterPro" id="IPR014757">
    <property type="entry name" value="Tscrpt_reg_IclR_C"/>
</dbReference>
<protein>
    <recommendedName>
        <fullName evidence="5">Glycerol operon regulatory protein</fullName>
    </recommendedName>
</protein>
<dbReference type="GO" id="GO:0045892">
    <property type="term" value="P:negative regulation of DNA-templated transcription"/>
    <property type="evidence" value="ECO:0007669"/>
    <property type="project" value="TreeGrafter"/>
</dbReference>
<evidence type="ECO:0000256" key="5">
    <source>
        <dbReference type="ARBA" id="ARBA00070406"/>
    </source>
</evidence>
<keyword evidence="2" id="KW-0238">DNA-binding</keyword>
<dbReference type="KEGG" id="kyr:CVV65_13110"/>
<keyword evidence="9" id="KW-1185">Reference proteome</keyword>
<evidence type="ECO:0000256" key="1">
    <source>
        <dbReference type="ARBA" id="ARBA00023015"/>
    </source>
</evidence>
<dbReference type="Gene3D" id="1.10.10.10">
    <property type="entry name" value="Winged helix-like DNA-binding domain superfamily/Winged helix DNA-binding domain"/>
    <property type="match status" value="1"/>
</dbReference>
<dbReference type="AlphaFoldDB" id="A0A2K8N8T9"/>
<gene>
    <name evidence="8" type="ORF">CVV65_13110</name>
</gene>
<dbReference type="InterPro" id="IPR036388">
    <property type="entry name" value="WH-like_DNA-bd_sf"/>
</dbReference>
<dbReference type="FunFam" id="1.10.10.10:FF:000056">
    <property type="entry name" value="IclR family transcriptional regulator"/>
    <property type="match status" value="1"/>
</dbReference>
<dbReference type="Pfam" id="PF01614">
    <property type="entry name" value="IclR_C"/>
    <property type="match status" value="1"/>
</dbReference>
<dbReference type="PANTHER" id="PTHR30136">
    <property type="entry name" value="HELIX-TURN-HELIX TRANSCRIPTIONAL REGULATOR, ICLR FAMILY"/>
    <property type="match status" value="1"/>
</dbReference>
<dbReference type="Gene3D" id="3.30.450.40">
    <property type="match status" value="1"/>
</dbReference>
<dbReference type="InterPro" id="IPR005471">
    <property type="entry name" value="Tscrpt_reg_IclR_N"/>
</dbReference>
<organism evidence="8 9">
    <name type="scientific">Kyrpidia spormannii</name>
    <dbReference type="NCBI Taxonomy" id="2055160"/>
    <lineage>
        <taxon>Bacteria</taxon>
        <taxon>Bacillati</taxon>
        <taxon>Bacillota</taxon>
        <taxon>Bacilli</taxon>
        <taxon>Bacillales</taxon>
        <taxon>Alicyclobacillaceae</taxon>
        <taxon>Kyrpidia</taxon>
    </lineage>
</organism>
<dbReference type="Pfam" id="PF09339">
    <property type="entry name" value="HTH_IclR"/>
    <property type="match status" value="1"/>
</dbReference>
<proteinExistence type="predicted"/>
<feature type="domain" description="IclR-ED" evidence="7">
    <location>
        <begin position="74"/>
        <end position="257"/>
    </location>
</feature>
<dbReference type="InterPro" id="IPR029016">
    <property type="entry name" value="GAF-like_dom_sf"/>
</dbReference>
<dbReference type="InterPro" id="IPR036390">
    <property type="entry name" value="WH_DNA-bd_sf"/>
</dbReference>
<keyword evidence="1" id="KW-0805">Transcription regulation</keyword>
<evidence type="ECO:0000256" key="2">
    <source>
        <dbReference type="ARBA" id="ARBA00023125"/>
    </source>
</evidence>
<dbReference type="SUPFAM" id="SSF46785">
    <property type="entry name" value="Winged helix' DNA-binding domain"/>
    <property type="match status" value="1"/>
</dbReference>
<dbReference type="GO" id="GO:0003677">
    <property type="term" value="F:DNA binding"/>
    <property type="evidence" value="ECO:0007669"/>
    <property type="project" value="UniProtKB-KW"/>
</dbReference>
<dbReference type="InterPro" id="IPR050707">
    <property type="entry name" value="HTH_MetabolicPath_Reg"/>
</dbReference>
<evidence type="ECO:0000259" key="6">
    <source>
        <dbReference type="PROSITE" id="PS51077"/>
    </source>
</evidence>
<keyword evidence="3" id="KW-0804">Transcription</keyword>
<dbReference type="PROSITE" id="PS51078">
    <property type="entry name" value="ICLR_ED"/>
    <property type="match status" value="1"/>
</dbReference>
<dbReference type="RefSeq" id="WP_100668507.1">
    <property type="nucleotide sequence ID" value="NZ_CP024955.1"/>
</dbReference>
<accession>A0A2K8N8T9</accession>
<sequence length="264" mass="29488">MEMASSGEDTVKSVDRALVILERVSRYKEGVGITELAAEVSMYKSTVHRLLTTLARRGYVEQDPETGRYKLGYAILDMASRLLGSLDLRREARPYLEELADYSHEVVHLVVLDHGEVVYIEKVEGDETIRMHSRVGARAPVHCTGVGKAILAYLPEEDVKSIVERHGLPAHTPHTITRWLDLRDELQRVKERGVAMDLEENELGIICVAAPIWDHTGRVCASLSISAPKMRMPEERIKDLADRVRRAGLAISARLGFPSAVASR</sequence>
<dbReference type="GO" id="GO:0003700">
    <property type="term" value="F:DNA-binding transcription factor activity"/>
    <property type="evidence" value="ECO:0007669"/>
    <property type="project" value="TreeGrafter"/>
</dbReference>
<dbReference type="PANTHER" id="PTHR30136:SF35">
    <property type="entry name" value="HTH-TYPE TRANSCRIPTIONAL REGULATOR RV1719"/>
    <property type="match status" value="1"/>
</dbReference>
<reference evidence="9" key="1">
    <citation type="submission" date="2017-11" db="EMBL/GenBank/DDBJ databases">
        <title>Complete Genome Sequence of Kyrpidia sp. Strain EA-1, a thermophilic, hydrogen-oxidizing Bacterium, isolated from the Azores.</title>
        <authorList>
            <person name="Reiner J.E."/>
            <person name="Lapp C.J."/>
            <person name="Bunk B."/>
            <person name="Gescher J."/>
        </authorList>
    </citation>
    <scope>NUCLEOTIDE SEQUENCE [LARGE SCALE GENOMIC DNA]</scope>
    <source>
        <strain evidence="9">EA-1</strain>
    </source>
</reference>
<feature type="domain" description="HTH iclR-type" evidence="6">
    <location>
        <begin position="11"/>
        <end position="73"/>
    </location>
</feature>
<evidence type="ECO:0000259" key="7">
    <source>
        <dbReference type="PROSITE" id="PS51078"/>
    </source>
</evidence>
<dbReference type="Proteomes" id="UP000231932">
    <property type="component" value="Chromosome"/>
</dbReference>
<dbReference type="OrthoDB" id="9791752at2"/>
<dbReference type="SUPFAM" id="SSF55781">
    <property type="entry name" value="GAF domain-like"/>
    <property type="match status" value="1"/>
</dbReference>
<dbReference type="EMBL" id="CP024955">
    <property type="protein sequence ID" value="ATY85749.1"/>
    <property type="molecule type" value="Genomic_DNA"/>
</dbReference>
<evidence type="ECO:0000256" key="3">
    <source>
        <dbReference type="ARBA" id="ARBA00023163"/>
    </source>
</evidence>
<dbReference type="SMART" id="SM00346">
    <property type="entry name" value="HTH_ICLR"/>
    <property type="match status" value="1"/>
</dbReference>
<evidence type="ECO:0000256" key="4">
    <source>
        <dbReference type="ARBA" id="ARBA00058938"/>
    </source>
</evidence>
<evidence type="ECO:0000313" key="9">
    <source>
        <dbReference type="Proteomes" id="UP000231932"/>
    </source>
</evidence>
<evidence type="ECO:0000313" key="8">
    <source>
        <dbReference type="EMBL" id="ATY85749.1"/>
    </source>
</evidence>